<dbReference type="PANTHER" id="PTHR30349">
    <property type="entry name" value="PHAGE INTEGRASE-RELATED"/>
    <property type="match status" value="1"/>
</dbReference>
<dbReference type="GO" id="GO:0003677">
    <property type="term" value="F:DNA binding"/>
    <property type="evidence" value="ECO:0007669"/>
    <property type="project" value="UniProtKB-KW"/>
</dbReference>
<comment type="similarity">
    <text evidence="1">Belongs to the 'phage' integrase family.</text>
</comment>
<dbReference type="InterPro" id="IPR011010">
    <property type="entry name" value="DNA_brk_join_enz"/>
</dbReference>
<keyword evidence="3" id="KW-0233">DNA recombination</keyword>
<name>A0A662Z6U9_9STAP</name>
<dbReference type="EMBL" id="FOIT01000003">
    <property type="protein sequence ID" value="SEW01816.1"/>
    <property type="molecule type" value="Genomic_DNA"/>
</dbReference>
<reference evidence="5 6" key="1">
    <citation type="submission" date="2016-10" db="EMBL/GenBank/DDBJ databases">
        <authorList>
            <person name="Varghese N."/>
            <person name="Submissions S."/>
        </authorList>
    </citation>
    <scope>NUCLEOTIDE SEQUENCE [LARGE SCALE GENOMIC DNA]</scope>
    <source>
        <strain evidence="5 6">IBRC-M10081</strain>
    </source>
</reference>
<dbReference type="GO" id="GO:0015074">
    <property type="term" value="P:DNA integration"/>
    <property type="evidence" value="ECO:0007669"/>
    <property type="project" value="InterPro"/>
</dbReference>
<dbReference type="InterPro" id="IPR010998">
    <property type="entry name" value="Integrase_recombinase_N"/>
</dbReference>
<keyword evidence="6" id="KW-1185">Reference proteome</keyword>
<organism evidence="5 6">
    <name type="scientific">Aliicoccus persicus</name>
    <dbReference type="NCBI Taxonomy" id="930138"/>
    <lineage>
        <taxon>Bacteria</taxon>
        <taxon>Bacillati</taxon>
        <taxon>Bacillota</taxon>
        <taxon>Bacilli</taxon>
        <taxon>Bacillales</taxon>
        <taxon>Staphylococcaceae</taxon>
        <taxon>Aliicoccus</taxon>
    </lineage>
</organism>
<evidence type="ECO:0000256" key="1">
    <source>
        <dbReference type="ARBA" id="ARBA00008857"/>
    </source>
</evidence>
<dbReference type="AlphaFoldDB" id="A0A662Z6U9"/>
<evidence type="ECO:0000259" key="4">
    <source>
        <dbReference type="PROSITE" id="PS51898"/>
    </source>
</evidence>
<dbReference type="InterPro" id="IPR002104">
    <property type="entry name" value="Integrase_catalytic"/>
</dbReference>
<dbReference type="Gene3D" id="1.10.443.10">
    <property type="entry name" value="Intergrase catalytic core"/>
    <property type="match status" value="1"/>
</dbReference>
<gene>
    <name evidence="5" type="ORF">SAMN05192557_1257</name>
</gene>
<evidence type="ECO:0000256" key="2">
    <source>
        <dbReference type="ARBA" id="ARBA00023125"/>
    </source>
</evidence>
<feature type="domain" description="Tyr recombinase" evidence="4">
    <location>
        <begin position="171"/>
        <end position="374"/>
    </location>
</feature>
<dbReference type="InterPro" id="IPR025269">
    <property type="entry name" value="SAM-like_dom"/>
</dbReference>
<dbReference type="InterPro" id="IPR050090">
    <property type="entry name" value="Tyrosine_recombinase_XerCD"/>
</dbReference>
<keyword evidence="2" id="KW-0238">DNA-binding</keyword>
<evidence type="ECO:0000256" key="3">
    <source>
        <dbReference type="ARBA" id="ARBA00023172"/>
    </source>
</evidence>
<dbReference type="GO" id="GO:0006310">
    <property type="term" value="P:DNA recombination"/>
    <property type="evidence" value="ECO:0007669"/>
    <property type="project" value="UniProtKB-KW"/>
</dbReference>
<proteinExistence type="inferred from homology"/>
<dbReference type="PROSITE" id="PS51898">
    <property type="entry name" value="TYR_RECOMBINASE"/>
    <property type="match status" value="1"/>
</dbReference>
<dbReference type="Pfam" id="PF13102">
    <property type="entry name" value="Phage_int_SAM_5"/>
    <property type="match status" value="1"/>
</dbReference>
<protein>
    <submittedName>
        <fullName evidence="5">Site-specific recombinase XerD</fullName>
    </submittedName>
</protein>
<accession>A0A662Z6U9</accession>
<dbReference type="Gene3D" id="1.10.150.130">
    <property type="match status" value="1"/>
</dbReference>
<dbReference type="PANTHER" id="PTHR30349:SF64">
    <property type="entry name" value="PROPHAGE INTEGRASE INTD-RELATED"/>
    <property type="match status" value="1"/>
</dbReference>
<dbReference type="SUPFAM" id="SSF56349">
    <property type="entry name" value="DNA breaking-rejoining enzymes"/>
    <property type="match status" value="1"/>
</dbReference>
<dbReference type="InterPro" id="IPR013762">
    <property type="entry name" value="Integrase-like_cat_sf"/>
</dbReference>
<dbReference type="Proteomes" id="UP000243605">
    <property type="component" value="Unassembled WGS sequence"/>
</dbReference>
<sequence>MASFTKTKHGWGVRISAKNPRWYKGSDEPRYLRDSKQPFQTKAEAREWADNRKKELENGISEFTDLSVPDYFEKWFLTFKKGKHSENTDLAYEHAIDKFRDHLSHVKMNELTQIIYQTFMNELEAKGLAKNSIINYHKCFAVCLKQALYDEVIPKDPTFNIKIGGVPPKDEKEKYLEVNELKQLENFFLNHFEDMFARVLFVQGRTGLRIGEVLGITHDRIDFKNHTLRVDRQWDHRALKFAPTKNRKNRTIDLAPSTVRFLKQCIADNRRYELTIGKRGEVGFLFPSRKLHLTRPVSYKTVRTKLKNYLKETFGEEKEIDIATHAFRHTYGSSLLLAGADVVYVADQLGDTVEIVEKTYLHLLEDIRKRNVKILHEQHG</sequence>
<dbReference type="CDD" id="cd01189">
    <property type="entry name" value="INT_ICEBs1_C_like"/>
    <property type="match status" value="1"/>
</dbReference>
<dbReference type="RefSeq" id="WP_180366234.1">
    <property type="nucleotide sequence ID" value="NZ_FOIT01000003.1"/>
</dbReference>
<evidence type="ECO:0000313" key="5">
    <source>
        <dbReference type="EMBL" id="SEW01816.1"/>
    </source>
</evidence>
<evidence type="ECO:0000313" key="6">
    <source>
        <dbReference type="Proteomes" id="UP000243605"/>
    </source>
</evidence>
<dbReference type="Pfam" id="PF00589">
    <property type="entry name" value="Phage_integrase"/>
    <property type="match status" value="1"/>
</dbReference>